<dbReference type="Pfam" id="PF03703">
    <property type="entry name" value="bPH_2"/>
    <property type="match status" value="3"/>
</dbReference>
<comment type="caution">
    <text evidence="4">The sequence shown here is derived from an EMBL/GenBank/DDBJ whole genome shotgun (WGS) entry which is preliminary data.</text>
</comment>
<dbReference type="InterPro" id="IPR005182">
    <property type="entry name" value="YdbS-like_PH"/>
</dbReference>
<evidence type="ECO:0000313" key="4">
    <source>
        <dbReference type="EMBL" id="PFG17825.1"/>
    </source>
</evidence>
<name>A0A2A9CUV5_9ACTN</name>
<keyword evidence="2" id="KW-0472">Membrane</keyword>
<feature type="transmembrane region" description="Helical" evidence="2">
    <location>
        <begin position="208"/>
        <end position="226"/>
    </location>
</feature>
<reference evidence="4 5" key="1">
    <citation type="submission" date="2017-10" db="EMBL/GenBank/DDBJ databases">
        <title>Sequencing the genomes of 1000 actinobacteria strains.</title>
        <authorList>
            <person name="Klenk H.-P."/>
        </authorList>
    </citation>
    <scope>NUCLEOTIDE SEQUENCE [LARGE SCALE GENOMIC DNA]</scope>
    <source>
        <strain evidence="4 5">DSM 15597</strain>
    </source>
</reference>
<feature type="domain" description="YdbS-like PH" evidence="3">
    <location>
        <begin position="254"/>
        <end position="309"/>
    </location>
</feature>
<protein>
    <submittedName>
        <fullName evidence="4">Putative membrane protein</fullName>
    </submittedName>
</protein>
<proteinExistence type="predicted"/>
<feature type="domain" description="YdbS-like PH" evidence="3">
    <location>
        <begin position="81"/>
        <end position="158"/>
    </location>
</feature>
<dbReference type="PANTHER" id="PTHR34473:SF2">
    <property type="entry name" value="UPF0699 TRANSMEMBRANE PROTEIN YDBT"/>
    <property type="match status" value="1"/>
</dbReference>
<keyword evidence="2" id="KW-1133">Transmembrane helix</keyword>
<dbReference type="PANTHER" id="PTHR34473">
    <property type="entry name" value="UPF0699 TRANSMEMBRANE PROTEIN YDBS"/>
    <property type="match status" value="1"/>
</dbReference>
<keyword evidence="5" id="KW-1185">Reference proteome</keyword>
<evidence type="ECO:0000256" key="1">
    <source>
        <dbReference type="SAM" id="MobiDB-lite"/>
    </source>
</evidence>
<feature type="transmembrane region" description="Helical" evidence="2">
    <location>
        <begin position="62"/>
        <end position="81"/>
    </location>
</feature>
<dbReference type="RefSeq" id="WP_098461225.1">
    <property type="nucleotide sequence ID" value="NZ_PDJC01000001.1"/>
</dbReference>
<dbReference type="OrthoDB" id="3190163at2"/>
<gene>
    <name evidence="4" type="ORF">ATK74_2402</name>
</gene>
<feature type="region of interest" description="Disordered" evidence="1">
    <location>
        <begin position="1"/>
        <end position="22"/>
    </location>
</feature>
<accession>A0A2A9CUV5</accession>
<keyword evidence="2" id="KW-0812">Transmembrane</keyword>
<evidence type="ECO:0000313" key="5">
    <source>
        <dbReference type="Proteomes" id="UP000226079"/>
    </source>
</evidence>
<feature type="domain" description="YdbS-like PH" evidence="3">
    <location>
        <begin position="376"/>
        <end position="437"/>
    </location>
</feature>
<sequence>MSLPDPELTTSQPVPARPAERPHPLTPLIRGWVVLLAILIGVGKELLPNGSDDFRLPPLEWLFGGIALITVGAALAGFMSWRFTHFITDEHELRIDTGMLFRQSQRIAYDKVQGVDVVQPLAARLFGLAEVSIDIGSGARPKVRFLTLARAHGMRDYLLARAHGVRPAEVITHAEAGSLLTGLTGNDQVLVTVPTKTLVVAALTTHELLTAVVGLAIAAAMAAWVGHPWVGLGIAVPAASAIFGLVSSRVLKQFNYTLSRRSSGLRITRGLTTLSSHSLPPRRVQAVQVSQSLLWRKLGLYRVDLEVIGFSISDEQDSDKVSSIMLPAGGIEQVRICLDAIWPGSDWERLTDRQVPSRARWLHPLSGPFLRWGHDARFVVTRRGWLVRRWQVVPLARAQSLSVVQGPVSRRLGLADLRIQTGGHQLMVVAEGLDAEELAAELPQLCQLQRVRVERDPTVGPAPVSFGEPDQAGPDALRADQAVETISEGE</sequence>
<dbReference type="EMBL" id="PDJC01000001">
    <property type="protein sequence ID" value="PFG17825.1"/>
    <property type="molecule type" value="Genomic_DNA"/>
</dbReference>
<feature type="transmembrane region" description="Helical" evidence="2">
    <location>
        <begin position="232"/>
        <end position="251"/>
    </location>
</feature>
<evidence type="ECO:0000256" key="2">
    <source>
        <dbReference type="SAM" id="Phobius"/>
    </source>
</evidence>
<dbReference type="Proteomes" id="UP000226079">
    <property type="component" value="Unassembled WGS sequence"/>
</dbReference>
<evidence type="ECO:0000259" key="3">
    <source>
        <dbReference type="Pfam" id="PF03703"/>
    </source>
</evidence>
<dbReference type="InterPro" id="IPR014529">
    <property type="entry name" value="UCP026631"/>
</dbReference>
<dbReference type="AlphaFoldDB" id="A0A2A9CUV5"/>
<dbReference type="PIRSF" id="PIRSF026631">
    <property type="entry name" value="UCP026631"/>
    <property type="match status" value="1"/>
</dbReference>
<organism evidence="4 5">
    <name type="scientific">Propionicimonas paludicola</name>
    <dbReference type="NCBI Taxonomy" id="185243"/>
    <lineage>
        <taxon>Bacteria</taxon>
        <taxon>Bacillati</taxon>
        <taxon>Actinomycetota</taxon>
        <taxon>Actinomycetes</taxon>
        <taxon>Propionibacteriales</taxon>
        <taxon>Nocardioidaceae</taxon>
        <taxon>Propionicimonas</taxon>
    </lineage>
</organism>